<dbReference type="OrthoDB" id="5986190at2759"/>
<evidence type="ECO:0000256" key="7">
    <source>
        <dbReference type="ARBA" id="ARBA00047899"/>
    </source>
</evidence>
<accession>A0A3D8RBP6</accession>
<dbReference type="SMART" id="SM00248">
    <property type="entry name" value="ANK"/>
    <property type="match status" value="3"/>
</dbReference>
<dbReference type="InterPro" id="IPR050660">
    <property type="entry name" value="NEK_Ser/Thr_kinase"/>
</dbReference>
<dbReference type="PANTHER" id="PTHR43671:SF98">
    <property type="entry name" value="SERINE_THREONINE-PROTEIN KINASE NEK11"/>
    <property type="match status" value="1"/>
</dbReference>
<dbReference type="InterPro" id="IPR002110">
    <property type="entry name" value="Ankyrin_rpt"/>
</dbReference>
<dbReference type="Pfam" id="PF00069">
    <property type="entry name" value="Pkinase"/>
    <property type="match status" value="1"/>
</dbReference>
<dbReference type="GO" id="GO:0004674">
    <property type="term" value="F:protein serine/threonine kinase activity"/>
    <property type="evidence" value="ECO:0007669"/>
    <property type="project" value="UniProtKB-KW"/>
</dbReference>
<dbReference type="AlphaFoldDB" id="A0A3D8RBP6"/>
<evidence type="ECO:0000259" key="10">
    <source>
        <dbReference type="PROSITE" id="PS50011"/>
    </source>
</evidence>
<dbReference type="Pfam" id="PF12796">
    <property type="entry name" value="Ank_2"/>
    <property type="match status" value="1"/>
</dbReference>
<dbReference type="PANTHER" id="PTHR43671">
    <property type="entry name" value="SERINE/THREONINE-PROTEIN KINASE NEK"/>
    <property type="match status" value="1"/>
</dbReference>
<comment type="catalytic activity">
    <reaction evidence="8">
        <text>L-seryl-[protein] + ATP = O-phospho-L-seryl-[protein] + ADP + H(+)</text>
        <dbReference type="Rhea" id="RHEA:17989"/>
        <dbReference type="Rhea" id="RHEA-COMP:9863"/>
        <dbReference type="Rhea" id="RHEA-COMP:11604"/>
        <dbReference type="ChEBI" id="CHEBI:15378"/>
        <dbReference type="ChEBI" id="CHEBI:29999"/>
        <dbReference type="ChEBI" id="CHEBI:30616"/>
        <dbReference type="ChEBI" id="CHEBI:83421"/>
        <dbReference type="ChEBI" id="CHEBI:456216"/>
        <dbReference type="EC" id="2.7.11.1"/>
    </reaction>
</comment>
<evidence type="ECO:0000256" key="9">
    <source>
        <dbReference type="SAM" id="MobiDB-lite"/>
    </source>
</evidence>
<comment type="catalytic activity">
    <reaction evidence="7">
        <text>L-threonyl-[protein] + ATP = O-phospho-L-threonyl-[protein] + ADP + H(+)</text>
        <dbReference type="Rhea" id="RHEA:46608"/>
        <dbReference type="Rhea" id="RHEA-COMP:11060"/>
        <dbReference type="Rhea" id="RHEA-COMP:11605"/>
        <dbReference type="ChEBI" id="CHEBI:15378"/>
        <dbReference type="ChEBI" id="CHEBI:30013"/>
        <dbReference type="ChEBI" id="CHEBI:30616"/>
        <dbReference type="ChEBI" id="CHEBI:61977"/>
        <dbReference type="ChEBI" id="CHEBI:456216"/>
        <dbReference type="EC" id="2.7.11.1"/>
    </reaction>
</comment>
<dbReference type="InterPro" id="IPR000719">
    <property type="entry name" value="Prot_kinase_dom"/>
</dbReference>
<organism evidence="11 12">
    <name type="scientific">Coleophoma cylindrospora</name>
    <dbReference type="NCBI Taxonomy" id="1849047"/>
    <lineage>
        <taxon>Eukaryota</taxon>
        <taxon>Fungi</taxon>
        <taxon>Dikarya</taxon>
        <taxon>Ascomycota</taxon>
        <taxon>Pezizomycotina</taxon>
        <taxon>Leotiomycetes</taxon>
        <taxon>Helotiales</taxon>
        <taxon>Dermateaceae</taxon>
        <taxon>Coleophoma</taxon>
    </lineage>
</organism>
<evidence type="ECO:0000256" key="4">
    <source>
        <dbReference type="ARBA" id="ARBA00022741"/>
    </source>
</evidence>
<evidence type="ECO:0000256" key="1">
    <source>
        <dbReference type="ARBA" id="ARBA00012513"/>
    </source>
</evidence>
<dbReference type="SUPFAM" id="SSF56112">
    <property type="entry name" value="Protein kinase-like (PK-like)"/>
    <property type="match status" value="1"/>
</dbReference>
<feature type="domain" description="Protein kinase" evidence="10">
    <location>
        <begin position="1"/>
        <end position="255"/>
    </location>
</feature>
<evidence type="ECO:0000313" key="11">
    <source>
        <dbReference type="EMBL" id="RDW71462.1"/>
    </source>
</evidence>
<dbReference type="GO" id="GO:0005524">
    <property type="term" value="F:ATP binding"/>
    <property type="evidence" value="ECO:0007669"/>
    <property type="project" value="UniProtKB-KW"/>
</dbReference>
<evidence type="ECO:0000256" key="6">
    <source>
        <dbReference type="ARBA" id="ARBA00022840"/>
    </source>
</evidence>
<dbReference type="SMART" id="SM00220">
    <property type="entry name" value="S_TKc"/>
    <property type="match status" value="1"/>
</dbReference>
<dbReference type="Gene3D" id="1.25.40.20">
    <property type="entry name" value="Ankyrin repeat-containing domain"/>
    <property type="match status" value="1"/>
</dbReference>
<dbReference type="EMBL" id="PDLM01000008">
    <property type="protein sequence ID" value="RDW71462.1"/>
    <property type="molecule type" value="Genomic_DNA"/>
</dbReference>
<reference evidence="11 12" key="1">
    <citation type="journal article" date="2018" name="IMA Fungus">
        <title>IMA Genome-F 9: Draft genome sequence of Annulohypoxylon stygium, Aspergillus mulundensis, Berkeleyomyces basicola (syn. Thielaviopsis basicola), Ceratocystis smalleyi, two Cercospora beticola strains, Coleophoma cylindrospora, Fusarium fracticaudum, Phialophora cf. hyalina, and Morchella septimelata.</title>
        <authorList>
            <person name="Wingfield B.D."/>
            <person name="Bills G.F."/>
            <person name="Dong Y."/>
            <person name="Huang W."/>
            <person name="Nel W.J."/>
            <person name="Swalarsk-Parry B.S."/>
            <person name="Vaghefi N."/>
            <person name="Wilken P.M."/>
            <person name="An Z."/>
            <person name="de Beer Z.W."/>
            <person name="De Vos L."/>
            <person name="Chen L."/>
            <person name="Duong T.A."/>
            <person name="Gao Y."/>
            <person name="Hammerbacher A."/>
            <person name="Kikkert J.R."/>
            <person name="Li Y."/>
            <person name="Li H."/>
            <person name="Li K."/>
            <person name="Li Q."/>
            <person name="Liu X."/>
            <person name="Ma X."/>
            <person name="Naidoo K."/>
            <person name="Pethybridge S.J."/>
            <person name="Sun J."/>
            <person name="Steenkamp E.T."/>
            <person name="van der Nest M.A."/>
            <person name="van Wyk S."/>
            <person name="Wingfield M.J."/>
            <person name="Xiong C."/>
            <person name="Yue Q."/>
            <person name="Zhang X."/>
        </authorList>
    </citation>
    <scope>NUCLEOTIDE SEQUENCE [LARGE SCALE GENOMIC DNA]</scope>
    <source>
        <strain evidence="11 12">BP6252</strain>
    </source>
</reference>
<feature type="region of interest" description="Disordered" evidence="9">
    <location>
        <begin position="277"/>
        <end position="406"/>
    </location>
</feature>
<dbReference type="Gene3D" id="1.10.510.10">
    <property type="entry name" value="Transferase(Phosphotransferase) domain 1"/>
    <property type="match status" value="1"/>
</dbReference>
<evidence type="ECO:0000256" key="3">
    <source>
        <dbReference type="ARBA" id="ARBA00022679"/>
    </source>
</evidence>
<keyword evidence="6" id="KW-0067">ATP-binding</keyword>
<keyword evidence="4" id="KW-0547">Nucleotide-binding</keyword>
<sequence length="606" mass="68432">MWKDYVSSVRLPFYERKEGKAGGQGSILRVLVPQDFLCNALKKHLKAVETENAGKVGVIILLLEYAGQQYLGWHGDIKPSNILLFGSDLKLVDFGFTNFRIDEKDEVEAEISQYLNKGNNTYSAPELASKKFVEQDVKRVQSTDIWSLGCVLSVAATWIVLGSQGVEGFSRFRSSARKSLIPAQSNNAFHNGTDILPDIKIWHNFLKDHRRMTDPFTPEILDLIEDHLLKGNPEERLDSKSLCTRLGSIIQHASSEESEDIQSPYTCVLKALDFKPPATATRHKSEESISKARTSSETNRSSADSQTRSQDSKDMVDQNPTPEGSIISMGGKGHLNRKPLATRPQIFETGAPKASSSQSGPTTESGNSNNLMTPNTKSHQKQSRLHDQNREQPIQTPSQQQHPPEKIWEVVKYKEDPEESKLYREVFNQILSNYPKVGELETKYGITPIMEAVKERNIIIAGLLLNRSPLTKKDKEGKTVLHHAIQKDFHEEKEFLNFIKELKTAAEKQNPNSEFIDALDNSGKSPLYLCVDGRKSKIATVLLDLGAKFDPKVFEYAAEQENEIMLLVLEKRWKKELDDIKKSDKVSNGNVFIRWCRQRDPVSERP</sequence>
<proteinExistence type="predicted"/>
<evidence type="ECO:0000256" key="2">
    <source>
        <dbReference type="ARBA" id="ARBA00022527"/>
    </source>
</evidence>
<dbReference type="InterPro" id="IPR011009">
    <property type="entry name" value="Kinase-like_dom_sf"/>
</dbReference>
<feature type="compositionally biased region" description="Polar residues" evidence="9">
    <location>
        <begin position="391"/>
        <end position="402"/>
    </location>
</feature>
<dbReference type="InterPro" id="IPR036770">
    <property type="entry name" value="Ankyrin_rpt-contain_sf"/>
</dbReference>
<dbReference type="PROSITE" id="PS50011">
    <property type="entry name" value="PROTEIN_KINASE_DOM"/>
    <property type="match status" value="1"/>
</dbReference>
<evidence type="ECO:0000256" key="8">
    <source>
        <dbReference type="ARBA" id="ARBA00048679"/>
    </source>
</evidence>
<keyword evidence="2" id="KW-0723">Serine/threonine-protein kinase</keyword>
<keyword evidence="3" id="KW-0808">Transferase</keyword>
<evidence type="ECO:0000256" key="5">
    <source>
        <dbReference type="ARBA" id="ARBA00022777"/>
    </source>
</evidence>
<dbReference type="Proteomes" id="UP000256645">
    <property type="component" value="Unassembled WGS sequence"/>
</dbReference>
<feature type="compositionally biased region" description="Polar residues" evidence="9">
    <location>
        <begin position="354"/>
        <end position="377"/>
    </location>
</feature>
<gene>
    <name evidence="11" type="ORF">BP6252_08025</name>
</gene>
<dbReference type="EC" id="2.7.11.1" evidence="1"/>
<evidence type="ECO:0000313" key="12">
    <source>
        <dbReference type="Proteomes" id="UP000256645"/>
    </source>
</evidence>
<keyword evidence="12" id="KW-1185">Reference proteome</keyword>
<keyword evidence="5" id="KW-0418">Kinase</keyword>
<feature type="compositionally biased region" description="Polar residues" evidence="9">
    <location>
        <begin position="291"/>
        <end position="309"/>
    </location>
</feature>
<comment type="caution">
    <text evidence="11">The sequence shown here is derived from an EMBL/GenBank/DDBJ whole genome shotgun (WGS) entry which is preliminary data.</text>
</comment>
<protein>
    <recommendedName>
        <fullName evidence="1">non-specific serine/threonine protein kinase</fullName>
        <ecNumber evidence="1">2.7.11.1</ecNumber>
    </recommendedName>
</protein>
<name>A0A3D8RBP6_9HELO</name>
<dbReference type="SUPFAM" id="SSF48403">
    <property type="entry name" value="Ankyrin repeat"/>
    <property type="match status" value="1"/>
</dbReference>
<dbReference type="STRING" id="1849047.A0A3D8RBP6"/>